<dbReference type="Proteomes" id="UP001500454">
    <property type="component" value="Unassembled WGS sequence"/>
</dbReference>
<reference evidence="3" key="1">
    <citation type="journal article" date="2019" name="Int. J. Syst. Evol. Microbiol.">
        <title>The Global Catalogue of Microorganisms (GCM) 10K type strain sequencing project: providing services to taxonomists for standard genome sequencing and annotation.</title>
        <authorList>
            <consortium name="The Broad Institute Genomics Platform"/>
            <consortium name="The Broad Institute Genome Sequencing Center for Infectious Disease"/>
            <person name="Wu L."/>
            <person name="Ma J."/>
        </authorList>
    </citation>
    <scope>NUCLEOTIDE SEQUENCE [LARGE SCALE GENOMIC DNA]</scope>
    <source>
        <strain evidence="3">JCM 17924</strain>
    </source>
</reference>
<keyword evidence="3" id="KW-1185">Reference proteome</keyword>
<feature type="signal peptide" evidence="1">
    <location>
        <begin position="1"/>
        <end position="23"/>
    </location>
</feature>
<evidence type="ECO:0000256" key="1">
    <source>
        <dbReference type="SAM" id="SignalP"/>
    </source>
</evidence>
<proteinExistence type="predicted"/>
<keyword evidence="1" id="KW-0732">Signal</keyword>
<organism evidence="2 3">
    <name type="scientific">Hymenobacter koreensis</name>
    <dbReference type="NCBI Taxonomy" id="1084523"/>
    <lineage>
        <taxon>Bacteria</taxon>
        <taxon>Pseudomonadati</taxon>
        <taxon>Bacteroidota</taxon>
        <taxon>Cytophagia</taxon>
        <taxon>Cytophagales</taxon>
        <taxon>Hymenobacteraceae</taxon>
        <taxon>Hymenobacter</taxon>
    </lineage>
</organism>
<gene>
    <name evidence="2" type="ORF">GCM10023186_27150</name>
</gene>
<accession>A0ABP8J3Y4</accession>
<dbReference type="RefSeq" id="WP_345225043.1">
    <property type="nucleotide sequence ID" value="NZ_BAABHA010000008.1"/>
</dbReference>
<sequence length="136" mass="14905">MKNLSTSFFLLLLVAFAAPAAHAQTTPTRNLAQPSPETVRYEYCEVRVAGKNVFADFGYGPEKLGGGELSKLEVGKLQVFATPISALNYMGSLGWEVIQVFQDPTASNDKRSLTVGDRYYVMRRPRSATGVTVTRP</sequence>
<dbReference type="EMBL" id="BAABHA010000008">
    <property type="protein sequence ID" value="GAA4384635.1"/>
    <property type="molecule type" value="Genomic_DNA"/>
</dbReference>
<comment type="caution">
    <text evidence="2">The sequence shown here is derived from an EMBL/GenBank/DDBJ whole genome shotgun (WGS) entry which is preliminary data.</text>
</comment>
<evidence type="ECO:0000313" key="2">
    <source>
        <dbReference type="EMBL" id="GAA4384635.1"/>
    </source>
</evidence>
<name>A0ABP8J3Y4_9BACT</name>
<evidence type="ECO:0000313" key="3">
    <source>
        <dbReference type="Proteomes" id="UP001500454"/>
    </source>
</evidence>
<protein>
    <submittedName>
        <fullName evidence="2">Uncharacterized protein</fullName>
    </submittedName>
</protein>
<feature type="chain" id="PRO_5046890591" evidence="1">
    <location>
        <begin position="24"/>
        <end position="136"/>
    </location>
</feature>